<dbReference type="Proteomes" id="UP000249723">
    <property type="component" value="Unassembled WGS sequence"/>
</dbReference>
<accession>A0A2X0KJH7</accession>
<feature type="compositionally biased region" description="Low complexity" evidence="1">
    <location>
        <begin position="1"/>
        <end position="16"/>
    </location>
</feature>
<dbReference type="Gene3D" id="3.30.530.20">
    <property type="match status" value="1"/>
</dbReference>
<dbReference type="STRING" id="289078.A0A2X0KJH7"/>
<evidence type="ECO:0000313" key="2">
    <source>
        <dbReference type="EMBL" id="SCZ89450.1"/>
    </source>
</evidence>
<sequence length="160" mass="17676">MSAAPTSPPSFAATRPINPPGAEPRLTKGEVWKALTIKTREPKEFVPMIHSCDVVKEEGNKITRHVKFGSASSPTTIEECTLYEPTIVYFDMTTAPHGHIINLISHDPQGELQLTYSFSNGVPTLSKEDVDNVDKANKVIGDLVQHSIDTMRKLHKEGRL</sequence>
<dbReference type="InterPro" id="IPR015075">
    <property type="entry name" value="AtaL"/>
</dbReference>
<proteinExistence type="predicted"/>
<name>A0A2X0KJH7_9BASI</name>
<dbReference type="SUPFAM" id="SSF55961">
    <property type="entry name" value="Bet v1-like"/>
    <property type="match status" value="1"/>
</dbReference>
<dbReference type="EMBL" id="FMWP01000013">
    <property type="protein sequence ID" value="SCZ89450.1"/>
    <property type="molecule type" value="Genomic_DNA"/>
</dbReference>
<organism evidence="2 3">
    <name type="scientific">Microbotryum saponariae</name>
    <dbReference type="NCBI Taxonomy" id="289078"/>
    <lineage>
        <taxon>Eukaryota</taxon>
        <taxon>Fungi</taxon>
        <taxon>Dikarya</taxon>
        <taxon>Basidiomycota</taxon>
        <taxon>Pucciniomycotina</taxon>
        <taxon>Microbotryomycetes</taxon>
        <taxon>Microbotryales</taxon>
        <taxon>Microbotryaceae</taxon>
        <taxon>Microbotryum</taxon>
    </lineage>
</organism>
<evidence type="ECO:0000256" key="1">
    <source>
        <dbReference type="SAM" id="MobiDB-lite"/>
    </source>
</evidence>
<gene>
    <name evidence="2" type="ORF">BZ3500_MVSOF-1268-A1-R1_CHR1-1G01187</name>
</gene>
<keyword evidence="3" id="KW-1185">Reference proteome</keyword>
<feature type="region of interest" description="Disordered" evidence="1">
    <location>
        <begin position="1"/>
        <end position="25"/>
    </location>
</feature>
<reference evidence="3" key="1">
    <citation type="submission" date="2016-10" db="EMBL/GenBank/DDBJ databases">
        <authorList>
            <person name="Jeantristanb JTB J.-T."/>
            <person name="Ricardo R."/>
        </authorList>
    </citation>
    <scope>NUCLEOTIDE SEQUENCE [LARGE SCALE GENOMIC DNA]</scope>
</reference>
<dbReference type="InterPro" id="IPR023393">
    <property type="entry name" value="START-like_dom_sf"/>
</dbReference>
<dbReference type="OrthoDB" id="2320332at2759"/>
<evidence type="ECO:0000313" key="3">
    <source>
        <dbReference type="Proteomes" id="UP000249723"/>
    </source>
</evidence>
<dbReference type="Pfam" id="PF08982">
    <property type="entry name" value="AtaL"/>
    <property type="match status" value="1"/>
</dbReference>
<protein>
    <submittedName>
        <fullName evidence="2">BZ3500_MvSof-1268-A1-R1_Chr1-1g01187 protein</fullName>
    </submittedName>
</protein>
<dbReference type="AlphaFoldDB" id="A0A2X0KJH7"/>